<dbReference type="GO" id="GO:0016757">
    <property type="term" value="F:glycosyltransferase activity"/>
    <property type="evidence" value="ECO:0007669"/>
    <property type="project" value="UniProtKB-KW"/>
</dbReference>
<sequence length="320" mass="37513">MNDILVSVIVPIYNVEDYLPKCIDSIICQTYKNIEIILVDDGSPDSCGQICENYKKKDSRIKVIHKENGGLSDARNAGICRAKGSYYVFIDSDDYIHERMIETLVEGVVSTGADIAVCSFKNVKEDEIIDIHSGINTGSYKLISEDIDRLSYFYGDKYTEFTVAWNKIYPASFFKEIKYPKGKIHEDEFTTYKLLELAKKIAYIDVPLYYYVSRSSSIMGEEFSLKRLHRLDAISERMDHYLSLGKYDWYEKNLFLYRIFYVRYYKAVQKQKMDIDILKEYFKNYKKSVLKNILKTNISIKKKLGYIYLALFPDMYIKKK</sequence>
<dbReference type="SUPFAM" id="SSF53448">
    <property type="entry name" value="Nucleotide-diphospho-sugar transferases"/>
    <property type="match status" value="1"/>
</dbReference>
<feature type="domain" description="Glycosyltransferase 2-like" evidence="3">
    <location>
        <begin position="7"/>
        <end position="133"/>
    </location>
</feature>
<dbReference type="Gene3D" id="3.90.550.10">
    <property type="entry name" value="Spore Coat Polysaccharide Biosynthesis Protein SpsA, Chain A"/>
    <property type="match status" value="1"/>
</dbReference>
<protein>
    <submittedName>
        <fullName evidence="4">Glycosyltransferase involved in cell wall bisynthesis</fullName>
    </submittedName>
</protein>
<keyword evidence="2 4" id="KW-0808">Transferase</keyword>
<evidence type="ECO:0000259" key="3">
    <source>
        <dbReference type="Pfam" id="PF00535"/>
    </source>
</evidence>
<evidence type="ECO:0000256" key="2">
    <source>
        <dbReference type="ARBA" id="ARBA00022679"/>
    </source>
</evidence>
<evidence type="ECO:0000256" key="1">
    <source>
        <dbReference type="ARBA" id="ARBA00022676"/>
    </source>
</evidence>
<dbReference type="RefSeq" id="WP_074757228.1">
    <property type="nucleotide sequence ID" value="NZ_FOGJ01000019.1"/>
</dbReference>
<dbReference type="AlphaFoldDB" id="A0A1H9US81"/>
<gene>
    <name evidence="4" type="ORF">SAMN04487884_11982</name>
</gene>
<dbReference type="Proteomes" id="UP000182584">
    <property type="component" value="Unassembled WGS sequence"/>
</dbReference>
<name>A0A1H9US81_BUTFI</name>
<dbReference type="PANTHER" id="PTHR22916:SF51">
    <property type="entry name" value="GLYCOSYLTRANSFERASE EPSH-RELATED"/>
    <property type="match status" value="1"/>
</dbReference>
<dbReference type="InterPro" id="IPR001173">
    <property type="entry name" value="Glyco_trans_2-like"/>
</dbReference>
<keyword evidence="1" id="KW-0328">Glycosyltransferase</keyword>
<accession>A0A1H9US81</accession>
<evidence type="ECO:0000313" key="5">
    <source>
        <dbReference type="Proteomes" id="UP000182584"/>
    </source>
</evidence>
<dbReference type="CDD" id="cd00761">
    <property type="entry name" value="Glyco_tranf_GTA_type"/>
    <property type="match status" value="1"/>
</dbReference>
<dbReference type="Pfam" id="PF00535">
    <property type="entry name" value="Glycos_transf_2"/>
    <property type="match status" value="1"/>
</dbReference>
<dbReference type="PANTHER" id="PTHR22916">
    <property type="entry name" value="GLYCOSYLTRANSFERASE"/>
    <property type="match status" value="1"/>
</dbReference>
<dbReference type="InterPro" id="IPR029044">
    <property type="entry name" value="Nucleotide-diphossugar_trans"/>
</dbReference>
<organism evidence="4 5">
    <name type="scientific">Butyrivibrio fibrisolvens</name>
    <dbReference type="NCBI Taxonomy" id="831"/>
    <lineage>
        <taxon>Bacteria</taxon>
        <taxon>Bacillati</taxon>
        <taxon>Bacillota</taxon>
        <taxon>Clostridia</taxon>
        <taxon>Lachnospirales</taxon>
        <taxon>Lachnospiraceae</taxon>
        <taxon>Butyrivibrio</taxon>
    </lineage>
</organism>
<reference evidence="4 5" key="1">
    <citation type="submission" date="2016-10" db="EMBL/GenBank/DDBJ databases">
        <authorList>
            <person name="de Groot N.N."/>
        </authorList>
    </citation>
    <scope>NUCLEOTIDE SEQUENCE [LARGE SCALE GENOMIC DNA]</scope>
    <source>
        <strain evidence="4 5">AR40</strain>
    </source>
</reference>
<proteinExistence type="predicted"/>
<dbReference type="EMBL" id="FOGJ01000019">
    <property type="protein sequence ID" value="SES12355.1"/>
    <property type="molecule type" value="Genomic_DNA"/>
</dbReference>
<dbReference type="OrthoDB" id="9807674at2"/>
<evidence type="ECO:0000313" key="4">
    <source>
        <dbReference type="EMBL" id="SES12355.1"/>
    </source>
</evidence>